<gene>
    <name evidence="1" type="ORF">A2290_03585</name>
</gene>
<accession>A0A1F4S887</accession>
<dbReference type="Proteomes" id="UP000177905">
    <property type="component" value="Unassembled WGS sequence"/>
</dbReference>
<organism evidence="1 2">
    <name type="scientific">candidate division WOR-1 bacterium RIFOXYB2_FULL_36_35</name>
    <dbReference type="NCBI Taxonomy" id="1802578"/>
    <lineage>
        <taxon>Bacteria</taxon>
        <taxon>Bacillati</taxon>
        <taxon>Saganbacteria</taxon>
    </lineage>
</organism>
<dbReference type="AlphaFoldDB" id="A0A1F4S887"/>
<dbReference type="InterPro" id="IPR007152">
    <property type="entry name" value="DUF354"/>
</dbReference>
<name>A0A1F4S887_UNCSA</name>
<comment type="caution">
    <text evidence="1">The sequence shown here is derived from an EMBL/GenBank/DDBJ whole genome shotgun (WGS) entry which is preliminary data.</text>
</comment>
<dbReference type="Gene3D" id="3.40.50.12580">
    <property type="match status" value="1"/>
</dbReference>
<evidence type="ECO:0000313" key="2">
    <source>
        <dbReference type="Proteomes" id="UP000177905"/>
    </source>
</evidence>
<protein>
    <recommendedName>
        <fullName evidence="3">UDP-N-acetylglucosamine 2-epimerase domain-containing protein</fullName>
    </recommendedName>
</protein>
<proteinExistence type="predicted"/>
<dbReference type="EMBL" id="MEUA01000005">
    <property type="protein sequence ID" value="OGC16665.1"/>
    <property type="molecule type" value="Genomic_DNA"/>
</dbReference>
<dbReference type="Pfam" id="PF04007">
    <property type="entry name" value="DUF354"/>
    <property type="match status" value="1"/>
</dbReference>
<evidence type="ECO:0008006" key="3">
    <source>
        <dbReference type="Google" id="ProtNLM"/>
    </source>
</evidence>
<evidence type="ECO:0000313" key="1">
    <source>
        <dbReference type="EMBL" id="OGC16665.1"/>
    </source>
</evidence>
<sequence length="340" mass="38904">MIIFSTKDAGPAAYLSEIIKVLNEPYICVASSFAQKIFDVNNIKSTVIDFSTQEEYGKFVEANFKEIPIKLIITGTSWGNSIDKAFIKFGIEKNINVISIIDHWSWYKERFLLKNALVLPNFILVNDEYARDEAKKEGLDGNIIYAIGNPVLENKVTKATNIIGKDQWLKNLNLADKKIITFISEEYAKDFPMDSSYYQGFDEYQVLEDILDLIGEKEHLLIKLHPSEKMDKYDKYKRKNVSILYGIDLNPLIIYSDIFIGMGSMLLMEAAVLRDVVISYRPNDKKGFIGNRIGATILVQDKQSLNEIFEKGIKFDKSNFAEKFKGSTERIVDFVKGYLD</sequence>
<dbReference type="SUPFAM" id="SSF53756">
    <property type="entry name" value="UDP-Glycosyltransferase/glycogen phosphorylase"/>
    <property type="match status" value="1"/>
</dbReference>
<reference evidence="1 2" key="1">
    <citation type="journal article" date="2016" name="Nat. Commun.">
        <title>Thousands of microbial genomes shed light on interconnected biogeochemical processes in an aquifer system.</title>
        <authorList>
            <person name="Anantharaman K."/>
            <person name="Brown C.T."/>
            <person name="Hug L.A."/>
            <person name="Sharon I."/>
            <person name="Castelle C.J."/>
            <person name="Probst A.J."/>
            <person name="Thomas B.C."/>
            <person name="Singh A."/>
            <person name="Wilkins M.J."/>
            <person name="Karaoz U."/>
            <person name="Brodie E.L."/>
            <person name="Williams K.H."/>
            <person name="Hubbard S.S."/>
            <person name="Banfield J.F."/>
        </authorList>
    </citation>
    <scope>NUCLEOTIDE SEQUENCE [LARGE SCALE GENOMIC DNA]</scope>
</reference>
<dbReference type="InterPro" id="IPR043148">
    <property type="entry name" value="TagF_C"/>
</dbReference>